<sequence>MLVLDDISHQVDGPVEQGGFHWRNSTSRFSFCLSLLDVRAIPLLSLALHIPS</sequence>
<evidence type="ECO:0000313" key="2">
    <source>
        <dbReference type="Proteomes" id="UP000215914"/>
    </source>
</evidence>
<proteinExistence type="predicted"/>
<reference evidence="1" key="1">
    <citation type="journal article" date="2017" name="Nature">
        <title>The sunflower genome provides insights into oil metabolism, flowering and Asterid evolution.</title>
        <authorList>
            <person name="Badouin H."/>
            <person name="Gouzy J."/>
            <person name="Grassa C.J."/>
            <person name="Murat F."/>
            <person name="Staton S.E."/>
            <person name="Cottret L."/>
            <person name="Lelandais-Briere C."/>
            <person name="Owens G.L."/>
            <person name="Carrere S."/>
            <person name="Mayjonade B."/>
            <person name="Legrand L."/>
            <person name="Gill N."/>
            <person name="Kane N.C."/>
            <person name="Bowers J.E."/>
            <person name="Hubner S."/>
            <person name="Bellec A."/>
            <person name="Berard A."/>
            <person name="Berges H."/>
            <person name="Blanchet N."/>
            <person name="Boniface M.C."/>
            <person name="Brunel D."/>
            <person name="Catrice O."/>
            <person name="Chaidir N."/>
            <person name="Claudel C."/>
            <person name="Donnadieu C."/>
            <person name="Faraut T."/>
            <person name="Fievet G."/>
            <person name="Helmstetter N."/>
            <person name="King M."/>
            <person name="Knapp S.J."/>
            <person name="Lai Z."/>
            <person name="Le Paslier M.C."/>
            <person name="Lippi Y."/>
            <person name="Lorenzon L."/>
            <person name="Mandel J.R."/>
            <person name="Marage G."/>
            <person name="Marchand G."/>
            <person name="Marquand E."/>
            <person name="Bret-Mestries E."/>
            <person name="Morien E."/>
            <person name="Nambeesan S."/>
            <person name="Nguyen T."/>
            <person name="Pegot-Espagnet P."/>
            <person name="Pouilly N."/>
            <person name="Raftis F."/>
            <person name="Sallet E."/>
            <person name="Schiex T."/>
            <person name="Thomas J."/>
            <person name="Vandecasteele C."/>
            <person name="Vares D."/>
            <person name="Vear F."/>
            <person name="Vautrin S."/>
            <person name="Crespi M."/>
            <person name="Mangin B."/>
            <person name="Burke J.M."/>
            <person name="Salse J."/>
            <person name="Munos S."/>
            <person name="Vincourt P."/>
            <person name="Rieseberg L.H."/>
            <person name="Langlade N.B."/>
        </authorList>
    </citation>
    <scope>NUCLEOTIDE SEQUENCE</scope>
    <source>
        <tissue evidence="1">Leaves</tissue>
    </source>
</reference>
<evidence type="ECO:0000313" key="1">
    <source>
        <dbReference type="EMBL" id="KAF5784384.1"/>
    </source>
</evidence>
<reference evidence="1" key="2">
    <citation type="submission" date="2020-06" db="EMBL/GenBank/DDBJ databases">
        <title>Helianthus annuus Genome sequencing and assembly Release 2.</title>
        <authorList>
            <person name="Gouzy J."/>
            <person name="Langlade N."/>
            <person name="Munos S."/>
        </authorList>
    </citation>
    <scope>NUCLEOTIDE SEQUENCE</scope>
    <source>
        <tissue evidence="1">Leaves</tissue>
    </source>
</reference>
<accession>A0A9K3N2A0</accession>
<comment type="caution">
    <text evidence="1">The sequence shown here is derived from an EMBL/GenBank/DDBJ whole genome shotgun (WGS) entry which is preliminary data.</text>
</comment>
<dbReference type="Gramene" id="mRNA:HanXRQr2_Chr11g0518941">
    <property type="protein sequence ID" value="CDS:HanXRQr2_Chr11g0518941.1"/>
    <property type="gene ID" value="HanXRQr2_Chr11g0518941"/>
</dbReference>
<dbReference type="AlphaFoldDB" id="A0A9K3N2A0"/>
<dbReference type="EMBL" id="MNCJ02000326">
    <property type="protein sequence ID" value="KAF5784384.1"/>
    <property type="molecule type" value="Genomic_DNA"/>
</dbReference>
<organism evidence="1 2">
    <name type="scientific">Helianthus annuus</name>
    <name type="common">Common sunflower</name>
    <dbReference type="NCBI Taxonomy" id="4232"/>
    <lineage>
        <taxon>Eukaryota</taxon>
        <taxon>Viridiplantae</taxon>
        <taxon>Streptophyta</taxon>
        <taxon>Embryophyta</taxon>
        <taxon>Tracheophyta</taxon>
        <taxon>Spermatophyta</taxon>
        <taxon>Magnoliopsida</taxon>
        <taxon>eudicotyledons</taxon>
        <taxon>Gunneridae</taxon>
        <taxon>Pentapetalae</taxon>
        <taxon>asterids</taxon>
        <taxon>campanulids</taxon>
        <taxon>Asterales</taxon>
        <taxon>Asteraceae</taxon>
        <taxon>Asteroideae</taxon>
        <taxon>Heliantheae alliance</taxon>
        <taxon>Heliantheae</taxon>
        <taxon>Helianthus</taxon>
    </lineage>
</organism>
<name>A0A9K3N2A0_HELAN</name>
<protein>
    <submittedName>
        <fullName evidence="1">Uncharacterized protein</fullName>
    </submittedName>
</protein>
<dbReference type="Proteomes" id="UP000215914">
    <property type="component" value="Unassembled WGS sequence"/>
</dbReference>
<keyword evidence="2" id="KW-1185">Reference proteome</keyword>
<gene>
    <name evidence="1" type="ORF">HanXRQr2_Chr11g0518941</name>
</gene>